<dbReference type="AlphaFoldDB" id="A0A4Y3KXN4"/>
<feature type="region of interest" description="Disordered" evidence="1">
    <location>
        <begin position="1"/>
        <end position="113"/>
    </location>
</feature>
<feature type="compositionally biased region" description="Basic and acidic residues" evidence="1">
    <location>
        <begin position="81"/>
        <end position="90"/>
    </location>
</feature>
<sequence>MQVGAARARKGVQERDDRQGLTHVRPIGTRTRALERSAGRFPRRGPPRRRTGRVSVQVGTDGAPTHPSAVGPWTRIRRTARAPEHEETPMSKRGRKRRARKGSAANHGNRPNA</sequence>
<protein>
    <submittedName>
        <fullName evidence="2">Uncharacterized protein</fullName>
    </submittedName>
</protein>
<proteinExistence type="predicted"/>
<dbReference type="Proteomes" id="UP000317046">
    <property type="component" value="Unassembled WGS sequence"/>
</dbReference>
<organism evidence="2 3">
    <name type="scientific">Cellulomonas cellasea</name>
    <dbReference type="NCBI Taxonomy" id="43670"/>
    <lineage>
        <taxon>Bacteria</taxon>
        <taxon>Bacillati</taxon>
        <taxon>Actinomycetota</taxon>
        <taxon>Actinomycetes</taxon>
        <taxon>Micrococcales</taxon>
        <taxon>Cellulomonadaceae</taxon>
        <taxon>Cellulomonas</taxon>
    </lineage>
</organism>
<feature type="compositionally biased region" description="Basic and acidic residues" evidence="1">
    <location>
        <begin position="11"/>
        <end position="20"/>
    </location>
</feature>
<dbReference type="InterPro" id="IPR058090">
    <property type="entry name" value="bL37_actino"/>
</dbReference>
<comment type="caution">
    <text evidence="2">The sequence shown here is derived from an EMBL/GenBank/DDBJ whole genome shotgun (WGS) entry which is preliminary data.</text>
</comment>
<name>A0A4Y3KXN4_9CELL</name>
<feature type="compositionally biased region" description="Basic residues" evidence="1">
    <location>
        <begin position="92"/>
        <end position="101"/>
    </location>
</feature>
<keyword evidence="3" id="KW-1185">Reference proteome</keyword>
<evidence type="ECO:0000313" key="2">
    <source>
        <dbReference type="EMBL" id="GEA88607.1"/>
    </source>
</evidence>
<reference evidence="2" key="1">
    <citation type="submission" date="2019-06" db="EMBL/GenBank/DDBJ databases">
        <title>Whole genome shotgun sequence of Cellulomonas cellasea NBRC 3753.</title>
        <authorList>
            <person name="Hosoyama A."/>
            <person name="Uohara A."/>
            <person name="Ohji S."/>
            <person name="Ichikawa N."/>
        </authorList>
    </citation>
    <scope>NUCLEOTIDE SEQUENCE [LARGE SCALE GENOMIC DNA]</scope>
    <source>
        <strain evidence="2">NBRC 3753</strain>
    </source>
</reference>
<evidence type="ECO:0000313" key="3">
    <source>
        <dbReference type="Proteomes" id="UP000317046"/>
    </source>
</evidence>
<dbReference type="NCBIfam" id="NF047428">
    <property type="entry name" value="ribo_Myco_bL37"/>
    <property type="match status" value="1"/>
</dbReference>
<evidence type="ECO:0000256" key="1">
    <source>
        <dbReference type="SAM" id="MobiDB-lite"/>
    </source>
</evidence>
<gene>
    <name evidence="2" type="ORF">CCE01nite_25560</name>
</gene>
<feature type="compositionally biased region" description="Basic residues" evidence="1">
    <location>
        <begin position="41"/>
        <end position="52"/>
    </location>
</feature>
<dbReference type="Pfam" id="PF26427">
    <property type="entry name" value="HR_L37"/>
    <property type="match status" value="1"/>
</dbReference>
<accession>A0A4Y3KXN4</accession>
<dbReference type="EMBL" id="BJLR01000022">
    <property type="protein sequence ID" value="GEA88607.1"/>
    <property type="molecule type" value="Genomic_DNA"/>
</dbReference>